<dbReference type="PANTHER" id="PTHR21437">
    <property type="entry name" value="WIDE AWAKE"/>
    <property type="match status" value="1"/>
</dbReference>
<evidence type="ECO:0000313" key="2">
    <source>
        <dbReference type="EMBL" id="KFP61018.1"/>
    </source>
</evidence>
<evidence type="ECO:0000256" key="1">
    <source>
        <dbReference type="SAM" id="MobiDB-lite"/>
    </source>
</evidence>
<reference evidence="2 3" key="1">
    <citation type="submission" date="2014-04" db="EMBL/GenBank/DDBJ databases">
        <title>Genome evolution of avian class.</title>
        <authorList>
            <person name="Zhang G."/>
            <person name="Li C."/>
        </authorList>
    </citation>
    <scope>NUCLEOTIDE SEQUENCE [LARGE SCALE GENOMIC DNA]</scope>
    <source>
        <strain evidence="2">BGI_N322</strain>
    </source>
</reference>
<feature type="non-terminal residue" evidence="2">
    <location>
        <position position="193"/>
    </location>
</feature>
<dbReference type="PANTHER" id="PTHR21437:SF2">
    <property type="entry name" value="ANKYRIN REPEAT AND FIBRONECTIN TYPE-III DOMAIN-CONTAINING PROTEIN 1-LIKE"/>
    <property type="match status" value="1"/>
</dbReference>
<evidence type="ECO:0000313" key="3">
    <source>
        <dbReference type="Proteomes" id="UP000054116"/>
    </source>
</evidence>
<proteinExistence type="predicted"/>
<dbReference type="GO" id="GO:0005819">
    <property type="term" value="C:spindle"/>
    <property type="evidence" value="ECO:0007669"/>
    <property type="project" value="TreeGrafter"/>
</dbReference>
<dbReference type="GO" id="GO:0061172">
    <property type="term" value="P:regulation of establishment of bipolar cell polarity"/>
    <property type="evidence" value="ECO:0007669"/>
    <property type="project" value="TreeGrafter"/>
</dbReference>
<feature type="region of interest" description="Disordered" evidence="1">
    <location>
        <begin position="97"/>
        <end position="168"/>
    </location>
</feature>
<dbReference type="InterPro" id="IPR039269">
    <property type="entry name" value="ANKFN1"/>
</dbReference>
<dbReference type="AlphaFoldDB" id="A0A091LND8"/>
<name>A0A091LND8_CARIC</name>
<dbReference type="Proteomes" id="UP000054116">
    <property type="component" value="Unassembled WGS sequence"/>
</dbReference>
<dbReference type="EMBL" id="KK504881">
    <property type="protein sequence ID" value="KFP61018.1"/>
    <property type="molecule type" value="Genomic_DNA"/>
</dbReference>
<keyword evidence="3" id="KW-1185">Reference proteome</keyword>
<feature type="non-terminal residue" evidence="2">
    <location>
        <position position="1"/>
    </location>
</feature>
<dbReference type="GO" id="GO:0000132">
    <property type="term" value="P:establishment of mitotic spindle orientation"/>
    <property type="evidence" value="ECO:0007669"/>
    <property type="project" value="TreeGrafter"/>
</dbReference>
<sequence length="193" mass="21772">VHFFTYDREFITQYCQVSALLELESLLSQQSLREAFSDAELATAKQRHQQVQDYIQQMEEIWREMRWIIDALQHARYKQPSCGVSLSGFLSEAGGAMKEKTQSTSSHLDYLPSPAPSPETSRKLNSDSHGLSDEEGSSEVFLATDSDYDSSRAQSPKELDLVYSSSGPECCSRRVARTLRDSAPDVLQTHELK</sequence>
<accession>A0A091LND8</accession>
<organism evidence="2 3">
    <name type="scientific">Cariama cristata</name>
    <name type="common">Red-legged seriema</name>
    <dbReference type="NCBI Taxonomy" id="54380"/>
    <lineage>
        <taxon>Eukaryota</taxon>
        <taxon>Metazoa</taxon>
        <taxon>Chordata</taxon>
        <taxon>Craniata</taxon>
        <taxon>Vertebrata</taxon>
        <taxon>Euteleostomi</taxon>
        <taxon>Archelosauria</taxon>
        <taxon>Archosauria</taxon>
        <taxon>Dinosauria</taxon>
        <taxon>Saurischia</taxon>
        <taxon>Theropoda</taxon>
        <taxon>Coelurosauria</taxon>
        <taxon>Aves</taxon>
        <taxon>Neognathae</taxon>
        <taxon>Neoaves</taxon>
        <taxon>Telluraves</taxon>
        <taxon>Australaves</taxon>
        <taxon>Cariamiformes</taxon>
        <taxon>Cariamidae</taxon>
        <taxon>Cariama</taxon>
    </lineage>
</organism>
<feature type="compositionally biased region" description="Basic and acidic residues" evidence="1">
    <location>
        <begin position="120"/>
        <end position="132"/>
    </location>
</feature>
<gene>
    <name evidence="2" type="ORF">N322_01816</name>
</gene>
<protein>
    <submittedName>
        <fullName evidence="2">Uncharacterized protein</fullName>
    </submittedName>
</protein>